<feature type="signal peptide" evidence="2">
    <location>
        <begin position="1"/>
        <end position="15"/>
    </location>
</feature>
<evidence type="ECO:0000313" key="3">
    <source>
        <dbReference type="Proteomes" id="UP000095287"/>
    </source>
</evidence>
<protein>
    <submittedName>
        <fullName evidence="4">Uncharacterized protein</fullName>
    </submittedName>
</protein>
<evidence type="ECO:0000256" key="2">
    <source>
        <dbReference type="SAM" id="SignalP"/>
    </source>
</evidence>
<keyword evidence="1" id="KW-1133">Transmembrane helix</keyword>
<feature type="chain" id="PRO_5012723733" evidence="2">
    <location>
        <begin position="16"/>
        <end position="221"/>
    </location>
</feature>
<accession>A0A1I7ZYZ6</accession>
<keyword evidence="1" id="KW-0812">Transmembrane</keyword>
<keyword evidence="1" id="KW-0472">Membrane</keyword>
<organism evidence="3 4">
    <name type="scientific">Steinernema glaseri</name>
    <dbReference type="NCBI Taxonomy" id="37863"/>
    <lineage>
        <taxon>Eukaryota</taxon>
        <taxon>Metazoa</taxon>
        <taxon>Ecdysozoa</taxon>
        <taxon>Nematoda</taxon>
        <taxon>Chromadorea</taxon>
        <taxon>Rhabditida</taxon>
        <taxon>Tylenchina</taxon>
        <taxon>Panagrolaimomorpha</taxon>
        <taxon>Strongyloidoidea</taxon>
        <taxon>Steinernematidae</taxon>
        <taxon>Steinernema</taxon>
    </lineage>
</organism>
<dbReference type="WBParaSite" id="L893_g31033.t1">
    <property type="protein sequence ID" value="L893_g31033.t1"/>
    <property type="gene ID" value="L893_g31033"/>
</dbReference>
<feature type="transmembrane region" description="Helical" evidence="1">
    <location>
        <begin position="200"/>
        <end position="220"/>
    </location>
</feature>
<dbReference type="AlphaFoldDB" id="A0A1I7ZYZ6"/>
<dbReference type="Proteomes" id="UP000095287">
    <property type="component" value="Unplaced"/>
</dbReference>
<sequence>MWLRIILFVLLGVLAVDSVGRGPSEGVSELRHWRPDRMVDCIFCLDYDDYRGFSINGCAVAKPMTCQGNACYMRQHKKANYFLYTTGCVNLTIEELEGIQQRTAEEKAVGTKRGRETQLCEVLNNHLTCLCANHHLCNNISDSAPFSEYSSDIFNNRDFQETRHFKHFLPKDPLLQYVNDIVPVPYQNVYMMRTSVLSSFASPLVGPFLLLMIFLIPTVIL</sequence>
<reference evidence="4" key="1">
    <citation type="submission" date="2016-11" db="UniProtKB">
        <authorList>
            <consortium name="WormBaseParasite"/>
        </authorList>
    </citation>
    <scope>IDENTIFICATION</scope>
</reference>
<proteinExistence type="predicted"/>
<keyword evidence="3" id="KW-1185">Reference proteome</keyword>
<evidence type="ECO:0000256" key="1">
    <source>
        <dbReference type="SAM" id="Phobius"/>
    </source>
</evidence>
<keyword evidence="2" id="KW-0732">Signal</keyword>
<name>A0A1I7ZYZ6_9BILA</name>
<evidence type="ECO:0000313" key="4">
    <source>
        <dbReference type="WBParaSite" id="L893_g31033.t1"/>
    </source>
</evidence>